<evidence type="ECO:0000256" key="5">
    <source>
        <dbReference type="ARBA" id="ARBA00022729"/>
    </source>
</evidence>
<dbReference type="GO" id="GO:0015483">
    <property type="term" value="F:long-chain fatty acid transporting porin activity"/>
    <property type="evidence" value="ECO:0007669"/>
    <property type="project" value="TreeGrafter"/>
</dbReference>
<keyword evidence="5" id="KW-0732">Signal</keyword>
<keyword evidence="7" id="KW-0998">Cell outer membrane</keyword>
<dbReference type="Gene3D" id="2.40.160.60">
    <property type="entry name" value="Outer membrane protein transport protein (OMPP1/FadL/TodX)"/>
    <property type="match status" value="1"/>
</dbReference>
<dbReference type="EMBL" id="CP024176">
    <property type="protein sequence ID" value="ATQ83637.1"/>
    <property type="molecule type" value="Genomic_DNA"/>
</dbReference>
<keyword evidence="6" id="KW-0472">Membrane</keyword>
<dbReference type="PANTHER" id="PTHR35093">
    <property type="entry name" value="OUTER MEMBRANE PROTEIN NMB0088-RELATED"/>
    <property type="match status" value="1"/>
</dbReference>
<proteinExistence type="inferred from homology"/>
<comment type="subcellular location">
    <subcellularLocation>
        <location evidence="1">Cell outer membrane</location>
        <topology evidence="1">Multi-pass membrane protein</topology>
    </subcellularLocation>
</comment>
<keyword evidence="4" id="KW-0812">Transmembrane</keyword>
<protein>
    <submittedName>
        <fullName evidence="8">Uncharacterized protein</fullName>
    </submittedName>
</protein>
<dbReference type="GO" id="GO:0009279">
    <property type="term" value="C:cell outer membrane"/>
    <property type="evidence" value="ECO:0007669"/>
    <property type="project" value="UniProtKB-SubCell"/>
</dbReference>
<evidence type="ECO:0000256" key="1">
    <source>
        <dbReference type="ARBA" id="ARBA00004571"/>
    </source>
</evidence>
<evidence type="ECO:0000256" key="6">
    <source>
        <dbReference type="ARBA" id="ARBA00023136"/>
    </source>
</evidence>
<evidence type="ECO:0000256" key="7">
    <source>
        <dbReference type="ARBA" id="ARBA00023237"/>
    </source>
</evidence>
<dbReference type="SUPFAM" id="SSF56935">
    <property type="entry name" value="Porins"/>
    <property type="match status" value="1"/>
</dbReference>
<comment type="similarity">
    <text evidence="2">Belongs to the OmpP1/FadL family.</text>
</comment>
<dbReference type="InterPro" id="IPR005017">
    <property type="entry name" value="OMPP1/FadL/TodX"/>
</dbReference>
<evidence type="ECO:0000256" key="3">
    <source>
        <dbReference type="ARBA" id="ARBA00022452"/>
    </source>
</evidence>
<reference evidence="8" key="1">
    <citation type="submission" date="2017-11" db="EMBL/GenBank/DDBJ databases">
        <title>Complete Genome Sequence from Moraxella oslensis YHS isolated from human skin.</title>
        <authorList>
            <person name="Lee K."/>
            <person name="Lim J.Y."/>
            <person name="Hwang I."/>
        </authorList>
    </citation>
    <scope>NUCLEOTIDE SEQUENCE</scope>
    <source>
        <strain evidence="8">YHS</strain>
    </source>
</reference>
<evidence type="ECO:0000256" key="2">
    <source>
        <dbReference type="ARBA" id="ARBA00008163"/>
    </source>
</evidence>
<keyword evidence="3" id="KW-1134">Transmembrane beta strand</keyword>
<evidence type="ECO:0000313" key="8">
    <source>
        <dbReference type="EMBL" id="ATQ83637.1"/>
    </source>
</evidence>
<dbReference type="PANTHER" id="PTHR35093:SF8">
    <property type="entry name" value="OUTER MEMBRANE PROTEIN NMB0088-RELATED"/>
    <property type="match status" value="1"/>
</dbReference>
<dbReference type="AlphaFoldDB" id="A0A2D2E322"/>
<accession>A0A2D2E322</accession>
<sequence length="467" mass="49622">MSLRLQSLTLAIASISFASAAQAAGLDRSTQPSWGFTQDGTFAYIERITIDPSISGKDNAATTPSPTTYEEGRDINNMALNYDFINYGAKADVNDKVSVGVFFDQPWGADVEFTGNNNFVNGTVSAQQVAAAGQAAQAAATAAKTAAAAYQADPTNQTLAYNAATAVKTAQQAGAAYNLASNIAQHPNEGTNASVDSKNFTGLVGVKFGEKNNWQVYGGPVLQKLEGEVHLRGTAYNSTQGYDGIFAQSNGYGWMAGLAYSKPEIALKAALTYRSEIDHDTVAYESMPATGESGSYDMTITTPKSVNVDFQTGLNPTTLLTAKLRWVPWSDFSIKPPLYNATTKKATGADFKPLYPNGLNLIDYSDDGWAAELGLGKKLSNQWAVSGSVGWDSGAGDPTTTLGPVEGHWNVGLGAKYNVTPEVAVSAGVKYLMFGDAKSKIPNGDLVGDFQNNDAWIYGLRLTYQKK</sequence>
<organism evidence="8">
    <name type="scientific">Faucicola osloensis</name>
    <name type="common">Moraxella osloensis</name>
    <dbReference type="NCBI Taxonomy" id="34062"/>
    <lineage>
        <taxon>Bacteria</taxon>
        <taxon>Pseudomonadati</taxon>
        <taxon>Pseudomonadota</taxon>
        <taxon>Gammaproteobacteria</taxon>
        <taxon>Moraxellales</taxon>
        <taxon>Moraxellaceae</taxon>
        <taxon>Faucicola</taxon>
    </lineage>
</organism>
<evidence type="ECO:0000256" key="4">
    <source>
        <dbReference type="ARBA" id="ARBA00022692"/>
    </source>
</evidence>
<name>A0A2D2E322_FAUOS</name>
<gene>
    <name evidence="8" type="ORF">YHS_07255</name>
</gene>